<evidence type="ECO:0000313" key="1">
    <source>
        <dbReference type="EMBL" id="ABZ83182.1"/>
    </source>
</evidence>
<protein>
    <submittedName>
        <fullName evidence="1">Uncharacterized protein</fullName>
    </submittedName>
</protein>
<name>B0TG25_HELMI</name>
<dbReference type="HOGENOM" id="CLU_1394325_0_0_9"/>
<evidence type="ECO:0000313" key="2">
    <source>
        <dbReference type="Proteomes" id="UP000008550"/>
    </source>
</evidence>
<dbReference type="KEGG" id="hmo:HM1_0577"/>
<dbReference type="eggNOG" id="ENOG502ZAY2">
    <property type="taxonomic scope" value="Bacteria"/>
</dbReference>
<gene>
    <name evidence="1" type="ORF">HM1_0577</name>
</gene>
<accession>B0TG25</accession>
<organism evidence="1 2">
    <name type="scientific">Heliobacterium modesticaldum (strain ATCC 51547 / Ice1)</name>
    <dbReference type="NCBI Taxonomy" id="498761"/>
    <lineage>
        <taxon>Bacteria</taxon>
        <taxon>Bacillati</taxon>
        <taxon>Bacillota</taxon>
        <taxon>Clostridia</taxon>
        <taxon>Eubacteriales</taxon>
        <taxon>Heliobacteriaceae</taxon>
        <taxon>Heliomicrobium</taxon>
    </lineage>
</organism>
<dbReference type="Proteomes" id="UP000008550">
    <property type="component" value="Chromosome"/>
</dbReference>
<reference evidence="1 2" key="1">
    <citation type="journal article" date="2008" name="J. Bacteriol.">
        <title>The genome of Heliobacterium modesticaldum, a phototrophic representative of the Firmicutes containing the simplest photosynthetic apparatus.</title>
        <authorList>
            <person name="Sattley W.M."/>
            <person name="Madigan M.T."/>
            <person name="Swingley W.D."/>
            <person name="Cheung P.C."/>
            <person name="Clocksin K.M."/>
            <person name="Conrad A.L."/>
            <person name="Dejesa L.C."/>
            <person name="Honchak B.M."/>
            <person name="Jung D.O."/>
            <person name="Karbach L.E."/>
            <person name="Kurdoglu A."/>
            <person name="Lahiri S."/>
            <person name="Mastrian S.D."/>
            <person name="Page L.E."/>
            <person name="Taylor H.L."/>
            <person name="Wang Z.T."/>
            <person name="Raymond J."/>
            <person name="Chen M."/>
            <person name="Blankenship R.E."/>
            <person name="Touchman J.W."/>
        </authorList>
    </citation>
    <scope>NUCLEOTIDE SEQUENCE [LARGE SCALE GENOMIC DNA]</scope>
    <source>
        <strain evidence="2">ATCC 51547 / Ice1</strain>
    </source>
</reference>
<dbReference type="OrthoDB" id="9806961at2"/>
<keyword evidence="2" id="KW-1185">Reference proteome</keyword>
<dbReference type="RefSeq" id="WP_012281376.1">
    <property type="nucleotide sequence ID" value="NC_010337.2"/>
</dbReference>
<proteinExistence type="predicted"/>
<sequence length="194" mass="22078">MTVKNAFTQEDCIETGYAMYIAGKVVVLKPSSLPPERRDGAHQLYFCEGGNGSNPNPIDRSIFTVSLADGERARWNRGDVLGILKPELLPDSARLHLSQIRPRGVLDPREHEPRYSGYSFLPDGRYASGVWLCSEKEVKDYIEMQKEYQHRVMICDRDGFCVFEMVRGEVIYPLPETIEAFRKEQARGGMSMNL</sequence>
<dbReference type="AlphaFoldDB" id="B0TG25"/>
<dbReference type="STRING" id="498761.HM1_0577"/>
<dbReference type="EMBL" id="CP000930">
    <property type="protein sequence ID" value="ABZ83182.1"/>
    <property type="molecule type" value="Genomic_DNA"/>
</dbReference>